<reference evidence="4" key="1">
    <citation type="submission" date="2020-07" db="EMBL/GenBank/DDBJ databases">
        <authorList>
            <person name="Lin J."/>
        </authorList>
    </citation>
    <scope>NUCLEOTIDE SEQUENCE</scope>
</reference>
<proteinExistence type="predicted"/>
<dbReference type="Gene3D" id="3.40.50.1820">
    <property type="entry name" value="alpha/beta hydrolase"/>
    <property type="match status" value="1"/>
</dbReference>
<keyword evidence="1" id="KW-0472">Membrane</keyword>
<keyword evidence="1" id="KW-1133">Transmembrane helix</keyword>
<protein>
    <submittedName>
        <fullName evidence="4">Uncharacterized protein</fullName>
    </submittedName>
</protein>
<feature type="domain" description="Fungal lipase-type" evidence="2">
    <location>
        <begin position="660"/>
        <end position="724"/>
    </location>
</feature>
<name>A0A6V7PN21_ANACO</name>
<organism evidence="4">
    <name type="scientific">Ananas comosus var. bracteatus</name>
    <name type="common">red pineapple</name>
    <dbReference type="NCBI Taxonomy" id="296719"/>
    <lineage>
        <taxon>Eukaryota</taxon>
        <taxon>Viridiplantae</taxon>
        <taxon>Streptophyta</taxon>
        <taxon>Embryophyta</taxon>
        <taxon>Tracheophyta</taxon>
        <taxon>Spermatophyta</taxon>
        <taxon>Magnoliopsida</taxon>
        <taxon>Liliopsida</taxon>
        <taxon>Poales</taxon>
        <taxon>Bromeliaceae</taxon>
        <taxon>Bromelioideae</taxon>
        <taxon>Ananas</taxon>
    </lineage>
</organism>
<dbReference type="InterPro" id="IPR055782">
    <property type="entry name" value="DUF7358"/>
</dbReference>
<gene>
    <name evidence="4" type="ORF">CB5_LOCUS15448</name>
</gene>
<evidence type="ECO:0000259" key="3">
    <source>
        <dbReference type="Pfam" id="PF24057"/>
    </source>
</evidence>
<keyword evidence="1" id="KW-0812">Transmembrane</keyword>
<feature type="transmembrane region" description="Helical" evidence="1">
    <location>
        <begin position="272"/>
        <end position="290"/>
    </location>
</feature>
<dbReference type="GO" id="GO:0006629">
    <property type="term" value="P:lipid metabolic process"/>
    <property type="evidence" value="ECO:0007669"/>
    <property type="project" value="InterPro"/>
</dbReference>
<dbReference type="AlphaFoldDB" id="A0A6V7PN21"/>
<dbReference type="PANTHER" id="PTHR47030:SF4">
    <property type="entry name" value="FUNGAL LIPASE-LIKE DOMAIN-CONTAINING PROTEIN"/>
    <property type="match status" value="1"/>
</dbReference>
<dbReference type="CDD" id="cd00519">
    <property type="entry name" value="Lipase_3"/>
    <property type="match status" value="1"/>
</dbReference>
<feature type="transmembrane region" description="Helical" evidence="1">
    <location>
        <begin position="159"/>
        <end position="178"/>
    </location>
</feature>
<dbReference type="Pfam" id="PF01764">
    <property type="entry name" value="Lipase_3"/>
    <property type="match status" value="1"/>
</dbReference>
<evidence type="ECO:0000259" key="2">
    <source>
        <dbReference type="Pfam" id="PF01764"/>
    </source>
</evidence>
<dbReference type="InterPro" id="IPR002921">
    <property type="entry name" value="Fungal_lipase-type"/>
</dbReference>
<dbReference type="SUPFAM" id="SSF53474">
    <property type="entry name" value="alpha/beta-Hydrolases"/>
    <property type="match status" value="1"/>
</dbReference>
<dbReference type="EMBL" id="LR862150">
    <property type="protein sequence ID" value="CAD1832237.1"/>
    <property type="molecule type" value="Genomic_DNA"/>
</dbReference>
<dbReference type="PANTHER" id="PTHR47030">
    <property type="entry name" value="LIPASE CLASS 3 FAMILY PROTEIN"/>
    <property type="match status" value="1"/>
</dbReference>
<sequence>MRVREETPAGRALMAGAPIVRSFRLAAVASALLNSAAAAVGAALLVGSSSCGARYAAPVGAASAAAATKVASLVGAGICQGVVASTIARRSIGDSLCQLDRDIRLLIKAIMGDSAAGTATLLANLRAVRWVSLVLGFGNVCLVLIGACLVLSASPSCSGGLKLSFVFASLAAGARMAYMVSAARAQRATAETIISHVSESSVAADSVVRHERRMRYKRWLWWTRFGMFITTLQFIAALYLMGVVAKDLSSGEFSKTCFSGQDSRDGGWKHTLLITFLVLVWLVVIIQCITGSDVLRWRSFYATHDAAWKAHYREVFDHGIREIFCCLGRTKYLSVLEDDEVYSVARLLGDLMVYRASGTGHLELLAGLALLQKHKQSPVTYSESLEAPEARIQEAALFHQFAEAAYTVRFSNLTLFPVDALVQYFMLFLLQGPLLDFGRNPVLFPCVWLYRQGALTPWTCRRRPILEGDNWWRGHAAAFLKYVNLPPEALQRGRVSQTKREAAYFVVVLHDLKTVVIAVRGTETPEDLITDGLCRECSLTMDDLDGLIKKVAPSIYYSFSCYLRRIFKTGFSETWYYAIHLTVVNKTVLTSQADMTLHLSDQLPRHVRDSVLSSFPHYGHSGIVESARELFMKIDGQPGDKDEPLSEITGFLSSLLGMGGECHGYAVRIVGHSLGGSVAALLGMRLYGRYPDLHVYSYGTLPCVDSVVAEACSEFVTCIIYNDEFSARLSVNSIIRLRAAAVRALSNDCSGNSAIISKLVRKILNAKKYNQNGDDRTTPNPSIEDDTEIVEYNHQIHKSHLKYTIKGGVFLCGHAVSCVMNTPNHRDSSNTVDAISEGRAQNNQELHYDQVSSDYRNSNALEGASALNNPVFLQNGFSSFPDNASQVVDDALSMTNVSGGDLPEMYLPGLIIHIVPIPAEKGTSPFWKSWIATDSNLDYKAFVANKESFRDLVVSPYMFLDHIPWRCQHAMQRVLESRRHQGQLSYNSLEADHIV</sequence>
<feature type="transmembrane region" description="Helical" evidence="1">
    <location>
        <begin position="219"/>
        <end position="241"/>
    </location>
</feature>
<dbReference type="InterPro" id="IPR029058">
    <property type="entry name" value="AB_hydrolase_fold"/>
</dbReference>
<feature type="transmembrane region" description="Helical" evidence="1">
    <location>
        <begin position="130"/>
        <end position="153"/>
    </location>
</feature>
<feature type="domain" description="DUF7358" evidence="3">
    <location>
        <begin position="125"/>
        <end position="354"/>
    </location>
</feature>
<evidence type="ECO:0000256" key="1">
    <source>
        <dbReference type="SAM" id="Phobius"/>
    </source>
</evidence>
<dbReference type="Pfam" id="PF24057">
    <property type="entry name" value="DUF7358"/>
    <property type="match status" value="2"/>
</dbReference>
<accession>A0A6V7PN21</accession>
<evidence type="ECO:0000313" key="4">
    <source>
        <dbReference type="EMBL" id="CAD1832237.1"/>
    </source>
</evidence>
<feature type="domain" description="DUF7358" evidence="3">
    <location>
        <begin position="21"/>
        <end position="103"/>
    </location>
</feature>
<feature type="transmembrane region" description="Helical" evidence="1">
    <location>
        <begin position="23"/>
        <end position="46"/>
    </location>
</feature>